<evidence type="ECO:0008006" key="5">
    <source>
        <dbReference type="Google" id="ProtNLM"/>
    </source>
</evidence>
<dbReference type="PANTHER" id="PTHR16214">
    <property type="entry name" value="TRANSMEMBRANE PROTEIN 260"/>
    <property type="match status" value="1"/>
</dbReference>
<protein>
    <recommendedName>
        <fullName evidence="5">DUF2723 domain-containing protein</fullName>
    </recommendedName>
</protein>
<name>A0A9D3S7C0_ANGAN</name>
<reference evidence="3" key="1">
    <citation type="submission" date="2021-01" db="EMBL/GenBank/DDBJ databases">
        <title>A chromosome-scale assembly of European eel, Anguilla anguilla.</title>
        <authorList>
            <person name="Henkel C."/>
            <person name="Jong-Raadsen S.A."/>
            <person name="Dufour S."/>
            <person name="Weltzien F.-A."/>
            <person name="Palstra A.P."/>
            <person name="Pelster B."/>
            <person name="Spaink H.P."/>
            <person name="Van Den Thillart G.E."/>
            <person name="Jansen H."/>
            <person name="Zahm M."/>
            <person name="Klopp C."/>
            <person name="Cedric C."/>
            <person name="Louis A."/>
            <person name="Berthelot C."/>
            <person name="Parey E."/>
            <person name="Roest Crollius H."/>
            <person name="Montfort J."/>
            <person name="Robinson-Rechavi M."/>
            <person name="Bucao C."/>
            <person name="Bouchez O."/>
            <person name="Gislard M."/>
            <person name="Lluch J."/>
            <person name="Milhes M."/>
            <person name="Lampietro C."/>
            <person name="Lopez Roques C."/>
            <person name="Donnadieu C."/>
            <person name="Braasch I."/>
            <person name="Desvignes T."/>
            <person name="Postlethwait J."/>
            <person name="Bobe J."/>
            <person name="Guiguen Y."/>
            <person name="Dirks R."/>
        </authorList>
    </citation>
    <scope>NUCLEOTIDE SEQUENCE</scope>
    <source>
        <strain evidence="3">Tag_6206</strain>
        <tissue evidence="3">Liver</tissue>
    </source>
</reference>
<evidence type="ECO:0000313" key="4">
    <source>
        <dbReference type="Proteomes" id="UP001044222"/>
    </source>
</evidence>
<dbReference type="InterPro" id="IPR052724">
    <property type="entry name" value="GT117_domain-containing"/>
</dbReference>
<dbReference type="Pfam" id="PF11028">
    <property type="entry name" value="TMEM260-like"/>
    <property type="match status" value="1"/>
</dbReference>
<dbReference type="AlphaFoldDB" id="A0A9D3S7C0"/>
<comment type="caution">
    <text evidence="3">The sequence shown here is derived from an EMBL/GenBank/DDBJ whole genome shotgun (WGS) entry which is preliminary data.</text>
</comment>
<gene>
    <name evidence="3" type="ORF">ANANG_G00020310</name>
</gene>
<dbReference type="PANTHER" id="PTHR16214:SF3">
    <property type="entry name" value="TRANSMEMBRANE PROTEIN 260"/>
    <property type="match status" value="1"/>
</dbReference>
<feature type="transmembrane region" description="Helical" evidence="2">
    <location>
        <begin position="53"/>
        <end position="70"/>
    </location>
</feature>
<dbReference type="EMBL" id="JAFIRN010000001">
    <property type="protein sequence ID" value="KAG5857518.1"/>
    <property type="molecule type" value="Genomic_DNA"/>
</dbReference>
<accession>A0A9D3S7C0</accession>
<organism evidence="3 4">
    <name type="scientific">Anguilla anguilla</name>
    <name type="common">European freshwater eel</name>
    <name type="synonym">Muraena anguilla</name>
    <dbReference type="NCBI Taxonomy" id="7936"/>
    <lineage>
        <taxon>Eukaryota</taxon>
        <taxon>Metazoa</taxon>
        <taxon>Chordata</taxon>
        <taxon>Craniata</taxon>
        <taxon>Vertebrata</taxon>
        <taxon>Euteleostomi</taxon>
        <taxon>Actinopterygii</taxon>
        <taxon>Neopterygii</taxon>
        <taxon>Teleostei</taxon>
        <taxon>Anguilliformes</taxon>
        <taxon>Anguillidae</taxon>
        <taxon>Anguilla</taxon>
    </lineage>
</organism>
<feature type="region of interest" description="Disordered" evidence="1">
    <location>
        <begin position="127"/>
        <end position="148"/>
    </location>
</feature>
<evidence type="ECO:0000256" key="2">
    <source>
        <dbReference type="SAM" id="Phobius"/>
    </source>
</evidence>
<dbReference type="Proteomes" id="UP001044222">
    <property type="component" value="Unassembled WGS sequence"/>
</dbReference>
<evidence type="ECO:0000313" key="3">
    <source>
        <dbReference type="EMBL" id="KAG5857518.1"/>
    </source>
</evidence>
<proteinExistence type="predicted"/>
<keyword evidence="2" id="KW-0812">Transmembrane</keyword>
<keyword evidence="4" id="KW-1185">Reference proteome</keyword>
<keyword evidence="2" id="KW-1133">Transmembrane helix</keyword>
<dbReference type="PROSITE" id="PS51257">
    <property type="entry name" value="PROKAR_LIPOPROTEIN"/>
    <property type="match status" value="1"/>
</dbReference>
<feature type="region of interest" description="Disordered" evidence="1">
    <location>
        <begin position="256"/>
        <end position="280"/>
    </location>
</feature>
<keyword evidence="2" id="KW-0472">Membrane</keyword>
<dbReference type="InterPro" id="IPR021280">
    <property type="entry name" value="TMEM260-like"/>
</dbReference>
<evidence type="ECO:0000256" key="1">
    <source>
        <dbReference type="SAM" id="MobiDB-lite"/>
    </source>
</evidence>
<feature type="transmembrane region" description="Helical" evidence="2">
    <location>
        <begin position="77"/>
        <end position="96"/>
    </location>
</feature>
<sequence length="312" mass="32624">MTSTERSTWLLTGATVACVAALYLPCVQRTVPGGDSGELITAACELGVAHPPGYPLFTLLSHLALVLLPFQSAAYSINLLSGLLGALASGTLCFTVCSCREPRPFPVSGRGPAGRWAGGSGVRVLVSGGREQERKRSPRRLAPSPGLRPQRPPFIVWCPRAAAGRCRGGRRGCQVGLGQWLQTGRQTGEAEAGRGSGNGKGGQFRNGALLLQFLARGPRCSGHAQRNCCGGIPPPPGALPAKPVCGLPLALTASPRAPYEPGPSGLSRSRPRGLKADPERLGAPSAWIRGQRSVGPVRLHSNLWPVRSAENC</sequence>